<evidence type="ECO:0000313" key="11">
    <source>
        <dbReference type="Proteomes" id="UP000466681"/>
    </source>
</evidence>
<feature type="transmembrane region" description="Helical" evidence="8">
    <location>
        <begin position="268"/>
        <end position="291"/>
    </location>
</feature>
<evidence type="ECO:0000313" key="10">
    <source>
        <dbReference type="EMBL" id="BBW99850.1"/>
    </source>
</evidence>
<evidence type="ECO:0000256" key="2">
    <source>
        <dbReference type="ARBA" id="ARBA00008537"/>
    </source>
</evidence>
<feature type="transmembrane region" description="Helical" evidence="8">
    <location>
        <begin position="303"/>
        <end position="321"/>
    </location>
</feature>
<dbReference type="InterPro" id="IPR020846">
    <property type="entry name" value="MFS_dom"/>
</dbReference>
<dbReference type="KEGG" id="mmor:MMOR_07870"/>
<keyword evidence="4" id="KW-1003">Cell membrane</keyword>
<evidence type="ECO:0000256" key="1">
    <source>
        <dbReference type="ARBA" id="ARBA00004651"/>
    </source>
</evidence>
<dbReference type="EMBL" id="AP022560">
    <property type="protein sequence ID" value="BBW99850.1"/>
    <property type="molecule type" value="Genomic_DNA"/>
</dbReference>
<keyword evidence="3" id="KW-0813">Transport</keyword>
<dbReference type="PROSITE" id="PS50850">
    <property type="entry name" value="MFS"/>
    <property type="match status" value="1"/>
</dbReference>
<proteinExistence type="inferred from homology"/>
<evidence type="ECO:0000256" key="5">
    <source>
        <dbReference type="ARBA" id="ARBA00022692"/>
    </source>
</evidence>
<dbReference type="InterPro" id="IPR004638">
    <property type="entry name" value="EmrB-like"/>
</dbReference>
<dbReference type="RefSeq" id="WP_083157522.1">
    <property type="nucleotide sequence ID" value="NZ_AP022560.1"/>
</dbReference>
<feature type="transmembrane region" description="Helical" evidence="8">
    <location>
        <begin position="230"/>
        <end position="247"/>
    </location>
</feature>
<evidence type="ECO:0000256" key="7">
    <source>
        <dbReference type="ARBA" id="ARBA00023136"/>
    </source>
</evidence>
<evidence type="ECO:0000256" key="8">
    <source>
        <dbReference type="SAM" id="Phobius"/>
    </source>
</evidence>
<feature type="domain" description="Major facilitator superfamily (MFS) profile" evidence="9">
    <location>
        <begin position="15"/>
        <end position="472"/>
    </location>
</feature>
<dbReference type="Gene3D" id="1.20.1720.10">
    <property type="entry name" value="Multidrug resistance protein D"/>
    <property type="match status" value="1"/>
</dbReference>
<feature type="transmembrane region" description="Helical" evidence="8">
    <location>
        <begin position="201"/>
        <end position="218"/>
    </location>
</feature>
<keyword evidence="7 8" id="KW-0472">Membrane</keyword>
<dbReference type="PRINTS" id="PR01036">
    <property type="entry name" value="TCRTETB"/>
</dbReference>
<dbReference type="SUPFAM" id="SSF103473">
    <property type="entry name" value="MFS general substrate transporter"/>
    <property type="match status" value="1"/>
</dbReference>
<feature type="transmembrane region" description="Helical" evidence="8">
    <location>
        <begin position="110"/>
        <end position="128"/>
    </location>
</feature>
<dbReference type="PANTHER" id="PTHR42718">
    <property type="entry name" value="MAJOR FACILITATOR SUPERFAMILY MULTIDRUG TRANSPORTER MFSC"/>
    <property type="match status" value="1"/>
</dbReference>
<feature type="transmembrane region" description="Helical" evidence="8">
    <location>
        <begin position="12"/>
        <end position="36"/>
    </location>
</feature>
<evidence type="ECO:0000256" key="4">
    <source>
        <dbReference type="ARBA" id="ARBA00022475"/>
    </source>
</evidence>
<feature type="transmembrane region" description="Helical" evidence="8">
    <location>
        <begin position="405"/>
        <end position="422"/>
    </location>
</feature>
<organism evidence="10 11">
    <name type="scientific">Mycolicibacterium moriokaense</name>
    <dbReference type="NCBI Taxonomy" id="39691"/>
    <lineage>
        <taxon>Bacteria</taxon>
        <taxon>Bacillati</taxon>
        <taxon>Actinomycetota</taxon>
        <taxon>Actinomycetes</taxon>
        <taxon>Mycobacteriales</taxon>
        <taxon>Mycobacteriaceae</taxon>
        <taxon>Mycolicibacterium</taxon>
    </lineage>
</organism>
<dbReference type="FunFam" id="1.20.1720.10:FF:000021">
    <property type="entry name" value="Drug resistance transporter, EmrB/QacA subfamily"/>
    <property type="match status" value="1"/>
</dbReference>
<dbReference type="Gene3D" id="1.20.1250.20">
    <property type="entry name" value="MFS general substrate transporter like domains"/>
    <property type="match status" value="1"/>
</dbReference>
<keyword evidence="5 8" id="KW-0812">Transmembrane</keyword>
<dbReference type="PANTHER" id="PTHR42718:SF42">
    <property type="entry name" value="EXPORT PROTEIN"/>
    <property type="match status" value="1"/>
</dbReference>
<dbReference type="AlphaFoldDB" id="A0AAD1M4N3"/>
<comment type="similarity">
    <text evidence="2">Belongs to the major facilitator superfamily. EmrB family.</text>
</comment>
<dbReference type="Proteomes" id="UP000466681">
    <property type="component" value="Chromosome"/>
</dbReference>
<evidence type="ECO:0000259" key="9">
    <source>
        <dbReference type="PROSITE" id="PS50850"/>
    </source>
</evidence>
<dbReference type="GO" id="GO:0022857">
    <property type="term" value="F:transmembrane transporter activity"/>
    <property type="evidence" value="ECO:0007669"/>
    <property type="project" value="InterPro"/>
</dbReference>
<feature type="transmembrane region" description="Helical" evidence="8">
    <location>
        <begin position="80"/>
        <end position="98"/>
    </location>
</feature>
<gene>
    <name evidence="10" type="ORF">MMOR_07870</name>
</gene>
<protein>
    <submittedName>
        <fullName evidence="10">MFS transporter</fullName>
    </submittedName>
</protein>
<dbReference type="NCBIfam" id="TIGR00711">
    <property type="entry name" value="efflux_EmrB"/>
    <property type="match status" value="1"/>
</dbReference>
<feature type="transmembrane region" description="Helical" evidence="8">
    <location>
        <begin position="333"/>
        <end position="350"/>
    </location>
</feature>
<feature type="transmembrane region" description="Helical" evidence="8">
    <location>
        <begin position="442"/>
        <end position="467"/>
    </location>
</feature>
<keyword evidence="11" id="KW-1185">Reference proteome</keyword>
<feature type="transmembrane region" description="Helical" evidence="8">
    <location>
        <begin position="140"/>
        <end position="161"/>
    </location>
</feature>
<dbReference type="CDD" id="cd17321">
    <property type="entry name" value="MFS_MMR_MDR_like"/>
    <property type="match status" value="1"/>
</dbReference>
<feature type="transmembrane region" description="Helical" evidence="8">
    <location>
        <begin position="362"/>
        <end position="384"/>
    </location>
</feature>
<reference evidence="10 11" key="1">
    <citation type="journal article" date="2019" name="Emerg. Microbes Infect.">
        <title>Comprehensive subspecies identification of 175 nontuberculous mycobacteria species based on 7547 genomic profiles.</title>
        <authorList>
            <person name="Matsumoto Y."/>
            <person name="Kinjo T."/>
            <person name="Motooka D."/>
            <person name="Nabeya D."/>
            <person name="Jung N."/>
            <person name="Uechi K."/>
            <person name="Horii T."/>
            <person name="Iida T."/>
            <person name="Fujita J."/>
            <person name="Nakamura S."/>
        </authorList>
    </citation>
    <scope>NUCLEOTIDE SEQUENCE [LARGE SCALE GENOMIC DNA]</scope>
    <source>
        <strain evidence="10 11">JCM 6375</strain>
    </source>
</reference>
<comment type="subcellular location">
    <subcellularLocation>
        <location evidence="1">Cell membrane</location>
        <topology evidence="1">Multi-pass membrane protein</topology>
    </subcellularLocation>
</comment>
<feature type="transmembrane region" description="Helical" evidence="8">
    <location>
        <begin position="167"/>
        <end position="189"/>
    </location>
</feature>
<dbReference type="GO" id="GO:0005886">
    <property type="term" value="C:plasma membrane"/>
    <property type="evidence" value="ECO:0007669"/>
    <property type="project" value="UniProtKB-SubCell"/>
</dbReference>
<dbReference type="Pfam" id="PF07690">
    <property type="entry name" value="MFS_1"/>
    <property type="match status" value="1"/>
</dbReference>
<evidence type="ECO:0000256" key="6">
    <source>
        <dbReference type="ARBA" id="ARBA00022989"/>
    </source>
</evidence>
<feature type="transmembrane region" description="Helical" evidence="8">
    <location>
        <begin position="48"/>
        <end position="68"/>
    </location>
</feature>
<name>A0AAD1M4N3_9MYCO</name>
<keyword evidence="6 8" id="KW-1133">Transmembrane helix</keyword>
<dbReference type="InterPro" id="IPR036259">
    <property type="entry name" value="MFS_trans_sf"/>
</dbReference>
<accession>A0AAD1M4N3</accession>
<sequence>MRTRAELTGQRPFRALWAMMLGFFLIVVDSTIVPVANPEIKAQFGADYHAVIWVTSAYLLSFAVFLLVGGRLGDRVGPKNVYLAGLALFTLSSLWCGLADSIDLLVGGRVAQGIGAALLAPQTFSLVTRTFPAERRGVAMSVWGATAAVGLFVGPLAGGLLVDALGWRWIFLINVPIGAVGLAMAWRLIPALPTQRHRLDMVGVMLSGAAIFLIVYGLQEGEHREWALQVWATITAGLGLLVGFVVWQSIQRGEPLIPLTLFRHRDFALANAGIALTSFAVIAAVVPLMFYLQEIRGLSATQAALTTTTMAVATGVLAPIVGRLVDRVHPRTVVGPGFTMLTIALVWLSIEMTTETPVWRLMLPLTLMGAAGAFTWEPLAVIASRTLPDDLAGAGSAVYNSLRQLGAVLGSAGIAALMISLMGHASHEHAATRLPDVLKAPFAVAMSESMLLPAAAAALGAITTLFLTGRPSTVHAETVQSSRDVGVAS</sequence>
<dbReference type="InterPro" id="IPR011701">
    <property type="entry name" value="MFS"/>
</dbReference>
<evidence type="ECO:0000256" key="3">
    <source>
        <dbReference type="ARBA" id="ARBA00022448"/>
    </source>
</evidence>